<dbReference type="InParanoid" id="W4JNK1"/>
<dbReference type="HOGENOM" id="CLU_2961070_0_0_1"/>
<dbReference type="GeneID" id="20673073"/>
<reference evidence="1 2" key="1">
    <citation type="journal article" date="2012" name="New Phytol.">
        <title>Insight into trade-off between wood decay and parasitism from the genome of a fungal forest pathogen.</title>
        <authorList>
            <person name="Olson A."/>
            <person name="Aerts A."/>
            <person name="Asiegbu F."/>
            <person name="Belbahri L."/>
            <person name="Bouzid O."/>
            <person name="Broberg A."/>
            <person name="Canback B."/>
            <person name="Coutinho P.M."/>
            <person name="Cullen D."/>
            <person name="Dalman K."/>
            <person name="Deflorio G."/>
            <person name="van Diepen L.T."/>
            <person name="Dunand C."/>
            <person name="Duplessis S."/>
            <person name="Durling M."/>
            <person name="Gonthier P."/>
            <person name="Grimwood J."/>
            <person name="Fossdal C.G."/>
            <person name="Hansson D."/>
            <person name="Henrissat B."/>
            <person name="Hietala A."/>
            <person name="Himmelstrand K."/>
            <person name="Hoffmeister D."/>
            <person name="Hogberg N."/>
            <person name="James T.Y."/>
            <person name="Karlsson M."/>
            <person name="Kohler A."/>
            <person name="Kues U."/>
            <person name="Lee Y.H."/>
            <person name="Lin Y.C."/>
            <person name="Lind M."/>
            <person name="Lindquist E."/>
            <person name="Lombard V."/>
            <person name="Lucas S."/>
            <person name="Lunden K."/>
            <person name="Morin E."/>
            <person name="Murat C."/>
            <person name="Park J."/>
            <person name="Raffaello T."/>
            <person name="Rouze P."/>
            <person name="Salamov A."/>
            <person name="Schmutz J."/>
            <person name="Solheim H."/>
            <person name="Stahlberg J."/>
            <person name="Velez H."/>
            <person name="de Vries R.P."/>
            <person name="Wiebenga A."/>
            <person name="Woodward S."/>
            <person name="Yakovlev I."/>
            <person name="Garbelotto M."/>
            <person name="Martin F."/>
            <person name="Grigoriev I.V."/>
            <person name="Stenlid J."/>
        </authorList>
    </citation>
    <scope>NUCLEOTIDE SEQUENCE [LARGE SCALE GENOMIC DNA]</scope>
    <source>
        <strain evidence="1 2">TC 32-1</strain>
    </source>
</reference>
<organism evidence="1 2">
    <name type="scientific">Heterobasidion irregulare (strain TC 32-1)</name>
    <dbReference type="NCBI Taxonomy" id="747525"/>
    <lineage>
        <taxon>Eukaryota</taxon>
        <taxon>Fungi</taxon>
        <taxon>Dikarya</taxon>
        <taxon>Basidiomycota</taxon>
        <taxon>Agaricomycotina</taxon>
        <taxon>Agaricomycetes</taxon>
        <taxon>Russulales</taxon>
        <taxon>Bondarzewiaceae</taxon>
        <taxon>Heterobasidion</taxon>
        <taxon>Heterobasidion annosum species complex</taxon>
    </lineage>
</organism>
<evidence type="ECO:0000313" key="2">
    <source>
        <dbReference type="Proteomes" id="UP000030671"/>
    </source>
</evidence>
<evidence type="ECO:0000313" key="1">
    <source>
        <dbReference type="EMBL" id="ETW75059.1"/>
    </source>
</evidence>
<sequence>MEIVPRSESRLANLLGRAGERERWEPPELAHRREQRQGWSGEWNAPSVQDVIVKLRGLK</sequence>
<proteinExistence type="predicted"/>
<protein>
    <submittedName>
        <fullName evidence="1">Uncharacterized protein</fullName>
    </submittedName>
</protein>
<dbReference type="AlphaFoldDB" id="W4JNK1"/>
<dbReference type="KEGG" id="hir:HETIRDRAFT_412846"/>
<dbReference type="OrthoDB" id="3232670at2759"/>
<dbReference type="RefSeq" id="XP_009553505.1">
    <property type="nucleotide sequence ID" value="XM_009555210.1"/>
</dbReference>
<gene>
    <name evidence="1" type="ORF">HETIRDRAFT_412846</name>
</gene>
<accession>W4JNK1</accession>
<keyword evidence="2" id="KW-1185">Reference proteome</keyword>
<dbReference type="Proteomes" id="UP000030671">
    <property type="component" value="Unassembled WGS sequence"/>
</dbReference>
<name>W4JNK1_HETIT</name>
<dbReference type="EMBL" id="KI925467">
    <property type="protein sequence ID" value="ETW75059.1"/>
    <property type="molecule type" value="Genomic_DNA"/>
</dbReference>